<proteinExistence type="predicted"/>
<feature type="domain" description="DUF7619" evidence="3">
    <location>
        <begin position="836"/>
        <end position="969"/>
    </location>
</feature>
<dbReference type="InterPro" id="IPR026444">
    <property type="entry name" value="Secre_tail"/>
</dbReference>
<sequence>MYARIYFLALLSIISNANTSAQSWQALNGPTGALTAVSIITYEKGEIYTMIRSGKMFRSLDKAKTWENISVGLEQIADKNNYDSQMKESPTGEIFMSSANLLFKFDSTSKSWIIVSDNIGIEDFDFSADGRIIYAIDYNNLYISVNGSKFTQFQTGWMTSLEIFCFGDNNNFVSATQGSSVELWKFNDDGSNLRVVTTSGCCRSFFFHKKSKTLFDLDYPIRISKDFGLSWVYLVLQDNIYFDKMIELEDGSILGFFNIMTYKSIDDGKSWIRESNYDLSNFYVRPDANLSKSKKDEVVICNNRNSYYLEDKTNSYTFQMPVIEPGVIEIIPFGDKNIFCKTSSNNQLSKDDGLTWTILPFNINNNNLFWKDGTIAYYTYDSIIVSTDQFITQQTKALPEFITSENLLLDNYENLVLLGSDKSYISYDKGDSWKLIGENLEIPTSVIKFNISKQNIIYGGSYMDTIYYSADYGITWKGFHALPDAFIGYEVFLSINNVFIWQEVDQISFKNVYKYSVDFGATNEVLKIQDDELILLIDDYDNVFASSILNVNSLKITNILTKQVSYISPNGLNLTGNENIGLVRRGINDYLYTAKTYSPIYKYSEKFENELGIISGKVFIDENQDCTKSSAEMNARAFQMEVSSSRSNFQVPVLEDGKFKVYLAPGDYKLNLKSKSLLWEQCNFPTSVNVQANIESKYNELLVKPIEYCADLSTNVVLGRLRRCFDNNFAYLTIKNEGSISSKNTIITVFMNDYFETIQSSLSPTTVNGNLWTFNISEIKPGETYRINFKFTVSCTASINQEHCIKYITENEQACKGFSSLMDTSIICEKNVGSFDPNEKTVLVNGKSTDFLYEKDSILEYLIRFQNTGTDTAFNIRLTDKLDYNLDWTSLIALTASHDYTYSVNEQGFLEVNFKDIMLADSNISEANSHGYFKFSIKPKPGLNFGTLINNVADIYFDFNDAVRTNFAKLTLTPILKTKNIAGEKIIELKAIPNPANQVTEIALPESWHNAVARARVLSLDGKLTQSFDISTNKIILKRKNLSSGMYYLNLINKEGKRAYCKIIFN</sequence>
<feature type="chain" id="PRO_5038867938" evidence="1">
    <location>
        <begin position="18"/>
        <end position="1066"/>
    </location>
</feature>
<dbReference type="Proteomes" id="UP000808349">
    <property type="component" value="Unassembled WGS sequence"/>
</dbReference>
<keyword evidence="1" id="KW-0732">Signal</keyword>
<reference evidence="4 5" key="1">
    <citation type="submission" date="2020-10" db="EMBL/GenBank/DDBJ databases">
        <title>Connecting structure to function with the recovery of over 1000 high-quality activated sludge metagenome-assembled genomes encoding full-length rRNA genes using long-read sequencing.</title>
        <authorList>
            <person name="Singleton C.M."/>
            <person name="Petriglieri F."/>
            <person name="Kristensen J.M."/>
            <person name="Kirkegaard R.H."/>
            <person name="Michaelsen T.Y."/>
            <person name="Andersen M.H."/>
            <person name="Karst S.M."/>
            <person name="Dueholm M.S."/>
            <person name="Nielsen P.H."/>
            <person name="Albertsen M."/>
        </authorList>
    </citation>
    <scope>NUCLEOTIDE SEQUENCE [LARGE SCALE GENOMIC DNA]</scope>
    <source>
        <strain evidence="4">Ribe_18-Q3-R11-54_BAT3C.373</strain>
    </source>
</reference>
<evidence type="ECO:0000313" key="4">
    <source>
        <dbReference type="EMBL" id="MBK9718175.1"/>
    </source>
</evidence>
<protein>
    <submittedName>
        <fullName evidence="4">T9SS type A sorting domain-containing protein</fullName>
    </submittedName>
</protein>
<dbReference type="Pfam" id="PF18962">
    <property type="entry name" value="Por_Secre_tail"/>
    <property type="match status" value="1"/>
</dbReference>
<dbReference type="AlphaFoldDB" id="A0A9D7SAM0"/>
<evidence type="ECO:0000259" key="2">
    <source>
        <dbReference type="Pfam" id="PF18962"/>
    </source>
</evidence>
<feature type="domain" description="Secretion system C-terminal sorting" evidence="2">
    <location>
        <begin position="993"/>
        <end position="1064"/>
    </location>
</feature>
<dbReference type="Gene3D" id="2.130.10.10">
    <property type="entry name" value="YVTN repeat-like/Quinoprotein amine dehydrogenase"/>
    <property type="match status" value="2"/>
</dbReference>
<accession>A0A9D7SAM0</accession>
<evidence type="ECO:0000259" key="3">
    <source>
        <dbReference type="Pfam" id="PF24595"/>
    </source>
</evidence>
<dbReference type="InterPro" id="IPR015943">
    <property type="entry name" value="WD40/YVTN_repeat-like_dom_sf"/>
</dbReference>
<dbReference type="NCBIfam" id="TIGR01451">
    <property type="entry name" value="B_ant_repeat"/>
    <property type="match status" value="1"/>
</dbReference>
<dbReference type="Pfam" id="PF24595">
    <property type="entry name" value="DUF7619"/>
    <property type="match status" value="1"/>
</dbReference>
<dbReference type="CDD" id="cd15482">
    <property type="entry name" value="Sialidase_non-viral"/>
    <property type="match status" value="2"/>
</dbReference>
<evidence type="ECO:0000313" key="5">
    <source>
        <dbReference type="Proteomes" id="UP000808349"/>
    </source>
</evidence>
<dbReference type="SUPFAM" id="SSF110296">
    <property type="entry name" value="Oligoxyloglucan reducing end-specific cellobiohydrolase"/>
    <property type="match status" value="1"/>
</dbReference>
<organism evidence="4 5">
    <name type="scientific">Candidatus Defluviibacterium haderslevense</name>
    <dbReference type="NCBI Taxonomy" id="2981993"/>
    <lineage>
        <taxon>Bacteria</taxon>
        <taxon>Pseudomonadati</taxon>
        <taxon>Bacteroidota</taxon>
        <taxon>Saprospiria</taxon>
        <taxon>Saprospirales</taxon>
        <taxon>Saprospiraceae</taxon>
        <taxon>Candidatus Defluviibacterium</taxon>
    </lineage>
</organism>
<comment type="caution">
    <text evidence="4">The sequence shown here is derived from an EMBL/GenBank/DDBJ whole genome shotgun (WGS) entry which is preliminary data.</text>
</comment>
<dbReference type="NCBIfam" id="TIGR04183">
    <property type="entry name" value="Por_Secre_tail"/>
    <property type="match status" value="1"/>
</dbReference>
<evidence type="ECO:0000256" key="1">
    <source>
        <dbReference type="SAM" id="SignalP"/>
    </source>
</evidence>
<gene>
    <name evidence="4" type="ORF">IPO85_11810</name>
</gene>
<name>A0A9D7SAM0_9BACT</name>
<dbReference type="SUPFAM" id="SSF63829">
    <property type="entry name" value="Calcium-dependent phosphotriesterase"/>
    <property type="match status" value="1"/>
</dbReference>
<dbReference type="EMBL" id="JADKFW010000007">
    <property type="protein sequence ID" value="MBK9718175.1"/>
    <property type="molecule type" value="Genomic_DNA"/>
</dbReference>
<dbReference type="InterPro" id="IPR047589">
    <property type="entry name" value="DUF11_rpt"/>
</dbReference>
<dbReference type="InterPro" id="IPR055353">
    <property type="entry name" value="DUF7619"/>
</dbReference>
<feature type="signal peptide" evidence="1">
    <location>
        <begin position="1"/>
        <end position="17"/>
    </location>
</feature>